<gene>
    <name evidence="2" type="ORF">ACFFGT_19115</name>
</gene>
<dbReference type="SUPFAM" id="SSF48295">
    <property type="entry name" value="TrpR-like"/>
    <property type="match status" value="1"/>
</dbReference>
<name>A0ABV6LA27_9SPHI</name>
<evidence type="ECO:0008006" key="4">
    <source>
        <dbReference type="Google" id="ProtNLM"/>
    </source>
</evidence>
<keyword evidence="1" id="KW-0175">Coiled coil</keyword>
<keyword evidence="3" id="KW-1185">Reference proteome</keyword>
<feature type="non-terminal residue" evidence="2">
    <location>
        <position position="180"/>
    </location>
</feature>
<sequence>MKTEDDQGTPITRFHERGHFQTNLRDELIKSIESGTPRSVIVYQYGVSRSTLSDWMRNHGSKDYQAKQLGSDLTEVEKRSIVRQIEQGLLTPHAARRTYGMSGQTLNKWLKASLKENVELAVYDPFEMKDKAVGQPDLPDPEKEALKKALEDAQLKISALNTLIDVAEDQFKIKIRKKAG</sequence>
<feature type="coiled-coil region" evidence="1">
    <location>
        <begin position="143"/>
        <end position="170"/>
    </location>
</feature>
<dbReference type="RefSeq" id="WP_377024121.1">
    <property type="nucleotide sequence ID" value="NZ_JBHLTS010000027.1"/>
</dbReference>
<comment type="caution">
    <text evidence="2">The sequence shown here is derived from an EMBL/GenBank/DDBJ whole genome shotgun (WGS) entry which is preliminary data.</text>
</comment>
<dbReference type="Proteomes" id="UP001589828">
    <property type="component" value="Unassembled WGS sequence"/>
</dbReference>
<evidence type="ECO:0000313" key="2">
    <source>
        <dbReference type="EMBL" id="MFC0516335.1"/>
    </source>
</evidence>
<organism evidence="2 3">
    <name type="scientific">Mucilaginibacter angelicae</name>
    <dbReference type="NCBI Taxonomy" id="869718"/>
    <lineage>
        <taxon>Bacteria</taxon>
        <taxon>Pseudomonadati</taxon>
        <taxon>Bacteroidota</taxon>
        <taxon>Sphingobacteriia</taxon>
        <taxon>Sphingobacteriales</taxon>
        <taxon>Sphingobacteriaceae</taxon>
        <taxon>Mucilaginibacter</taxon>
    </lineage>
</organism>
<dbReference type="InterPro" id="IPR010921">
    <property type="entry name" value="Trp_repressor/repl_initiator"/>
</dbReference>
<reference evidence="2 3" key="1">
    <citation type="submission" date="2024-09" db="EMBL/GenBank/DDBJ databases">
        <authorList>
            <person name="Sun Q."/>
            <person name="Mori K."/>
        </authorList>
    </citation>
    <scope>NUCLEOTIDE SEQUENCE [LARGE SCALE GENOMIC DNA]</scope>
    <source>
        <strain evidence="2 3">NCAIM B.02415</strain>
    </source>
</reference>
<proteinExistence type="predicted"/>
<evidence type="ECO:0000313" key="3">
    <source>
        <dbReference type="Proteomes" id="UP001589828"/>
    </source>
</evidence>
<dbReference type="EMBL" id="JBHLTS010000027">
    <property type="protein sequence ID" value="MFC0516335.1"/>
    <property type="molecule type" value="Genomic_DNA"/>
</dbReference>
<evidence type="ECO:0000256" key="1">
    <source>
        <dbReference type="SAM" id="Coils"/>
    </source>
</evidence>
<accession>A0ABV6LA27</accession>
<protein>
    <recommendedName>
        <fullName evidence="4">Transposase</fullName>
    </recommendedName>
</protein>